<feature type="region of interest" description="Disordered" evidence="1">
    <location>
        <begin position="262"/>
        <end position="285"/>
    </location>
</feature>
<protein>
    <submittedName>
        <fullName evidence="2">Uncharacterized protein</fullName>
    </submittedName>
</protein>
<dbReference type="Proteomes" id="UP000749646">
    <property type="component" value="Unassembled WGS sequence"/>
</dbReference>
<comment type="caution">
    <text evidence="2">The sequence shown here is derived from an EMBL/GenBank/DDBJ whole genome shotgun (WGS) entry which is preliminary data.</text>
</comment>
<proteinExistence type="predicted"/>
<gene>
    <name evidence="2" type="ORF">BGZ65_006863</name>
</gene>
<dbReference type="EMBL" id="JAAAHW010009457">
    <property type="protein sequence ID" value="KAF9940484.1"/>
    <property type="molecule type" value="Genomic_DNA"/>
</dbReference>
<keyword evidence="3" id="KW-1185">Reference proteome</keyword>
<sequence length="308" mass="34223">MANKEYSDTPDGSVAIVAIAIEPPASPQLDKDVMETTFSTKTDLAKSKSKIKAKTTTFSSTSNGTTTKFETTTVAEEPWDSNTMEITAPESIWNIEPPSPTHPHLLARRSSVIASSFTIPSLNDIKLDMDNTVLSPREPLKSFHSTRISSAAAAATATREINFVLESLTFGIEIQRFNNDPSFIDNVPTSIYSSHFPPPLQQQQQQQQQQPSFFTGFFAIPPSFFTGFFAIPPSLSGRPRLTEEQEQYVLDEFERGPVPLMWSKENLENPPQEDGLQPKSTGSWFSNWWTAPSAVKPAETRREEAMAQ</sequence>
<evidence type="ECO:0000313" key="2">
    <source>
        <dbReference type="EMBL" id="KAF9940484.1"/>
    </source>
</evidence>
<dbReference type="AlphaFoldDB" id="A0A9P6LU29"/>
<evidence type="ECO:0000313" key="3">
    <source>
        <dbReference type="Proteomes" id="UP000749646"/>
    </source>
</evidence>
<reference evidence="2" key="1">
    <citation type="journal article" date="2020" name="Fungal Divers.">
        <title>Resolving the Mortierellaceae phylogeny through synthesis of multi-gene phylogenetics and phylogenomics.</title>
        <authorList>
            <person name="Vandepol N."/>
            <person name="Liber J."/>
            <person name="Desiro A."/>
            <person name="Na H."/>
            <person name="Kennedy M."/>
            <person name="Barry K."/>
            <person name="Grigoriev I.V."/>
            <person name="Miller A.N."/>
            <person name="O'Donnell K."/>
            <person name="Stajich J.E."/>
            <person name="Bonito G."/>
        </authorList>
    </citation>
    <scope>NUCLEOTIDE SEQUENCE</scope>
    <source>
        <strain evidence="2">MES-2147</strain>
    </source>
</reference>
<name>A0A9P6LU29_9FUNG</name>
<dbReference type="OrthoDB" id="2448190at2759"/>
<accession>A0A9P6LU29</accession>
<evidence type="ECO:0000256" key="1">
    <source>
        <dbReference type="SAM" id="MobiDB-lite"/>
    </source>
</evidence>
<organism evidence="2 3">
    <name type="scientific">Modicella reniformis</name>
    <dbReference type="NCBI Taxonomy" id="1440133"/>
    <lineage>
        <taxon>Eukaryota</taxon>
        <taxon>Fungi</taxon>
        <taxon>Fungi incertae sedis</taxon>
        <taxon>Mucoromycota</taxon>
        <taxon>Mortierellomycotina</taxon>
        <taxon>Mortierellomycetes</taxon>
        <taxon>Mortierellales</taxon>
        <taxon>Mortierellaceae</taxon>
        <taxon>Modicella</taxon>
    </lineage>
</organism>